<keyword evidence="3" id="KW-1185">Reference proteome</keyword>
<evidence type="ECO:0000313" key="2">
    <source>
        <dbReference type="EMBL" id="MFC4724532.1"/>
    </source>
</evidence>
<reference evidence="3" key="1">
    <citation type="journal article" date="2019" name="Int. J. Syst. Evol. Microbiol.">
        <title>The Global Catalogue of Microorganisms (GCM) 10K type strain sequencing project: providing services to taxonomists for standard genome sequencing and annotation.</title>
        <authorList>
            <consortium name="The Broad Institute Genomics Platform"/>
            <consortium name="The Broad Institute Genome Sequencing Center for Infectious Disease"/>
            <person name="Wu L."/>
            <person name="Ma J."/>
        </authorList>
    </citation>
    <scope>NUCLEOTIDE SEQUENCE [LARGE SCALE GENOMIC DNA]</scope>
    <source>
        <strain evidence="3">CCUG 62981</strain>
    </source>
</reference>
<comment type="caution">
    <text evidence="2">The sequence shown here is derived from an EMBL/GenBank/DDBJ whole genome shotgun (WGS) entry which is preliminary data.</text>
</comment>
<dbReference type="PANTHER" id="PTHR21432:SF20">
    <property type="entry name" value="ACETYL-COA HYDROLASE"/>
    <property type="match status" value="1"/>
</dbReference>
<organism evidence="2 3">
    <name type="scientific">Glycocaulis abyssi</name>
    <dbReference type="NCBI Taxonomy" id="1433403"/>
    <lineage>
        <taxon>Bacteria</taxon>
        <taxon>Pseudomonadati</taxon>
        <taxon>Pseudomonadota</taxon>
        <taxon>Alphaproteobacteria</taxon>
        <taxon>Maricaulales</taxon>
        <taxon>Maricaulaceae</taxon>
        <taxon>Glycocaulis</taxon>
    </lineage>
</organism>
<dbReference type="Gene3D" id="3.40.1080.20">
    <property type="entry name" value="Acetyl-CoA hydrolase/transferase C-terminal domain"/>
    <property type="match status" value="1"/>
</dbReference>
<dbReference type="PANTHER" id="PTHR21432">
    <property type="entry name" value="ACETYL-COA HYDROLASE-RELATED"/>
    <property type="match status" value="1"/>
</dbReference>
<proteinExistence type="predicted"/>
<dbReference type="InterPro" id="IPR046433">
    <property type="entry name" value="ActCoA_hydro"/>
</dbReference>
<dbReference type="Gene3D" id="3.40.1080.10">
    <property type="entry name" value="Glutaconate Coenzyme A-transferase"/>
    <property type="match status" value="1"/>
</dbReference>
<dbReference type="InterPro" id="IPR026888">
    <property type="entry name" value="AcetylCoA_hyd_C"/>
</dbReference>
<dbReference type="Pfam" id="PF13336">
    <property type="entry name" value="AcetylCoA_hyd_C"/>
    <property type="match status" value="1"/>
</dbReference>
<protein>
    <submittedName>
        <fullName evidence="2">Acetyl-CoA hydrolase/transferase C-terminal domain-containing protein</fullName>
    </submittedName>
</protein>
<dbReference type="SUPFAM" id="SSF100950">
    <property type="entry name" value="NagB/RpiA/CoA transferase-like"/>
    <property type="match status" value="1"/>
</dbReference>
<sequence>MPPRGVFILPPQQAPRPATPEACVDLAIERVGKRIVLGLPLGLGKANHIANAFYARAKADPGIKLTIFTALTLERPAAPNALAARLLDPVSERLYGGYPDLDYARDRRRNALPGNVRVKEFFLPPGGLLNNASAQRDYVSANYTHAGRAILNAGVNVAAQMVAPGPQGRISLSCNPDLSLDLIPALHERRKAGAPAVVLGELNAALPFMGQRADIPEDWFDALYDAGEYTLFPIPREAVGLPAWSIGLHASTLVRDGGTLQTGIGALSDAVAAALKLRHLDNTAWRSAIGTLGSDMDLARQCGGLEPFEDGLYGCSEMLTLGLLDLFQSGLLGRRVSDDIARQEALLADPASLREDEGIALHGGFFAGPGELYDRLRSLSDTERARIDMTSVARVNDLYGHEELARLQRQHARFINTAMMVNGRGAAISDTLADGRVVSGVGGQYNFSAMAHELEGARSVILVRATRQTGGETRSNIVWTGGEVTVPRHLRDIVITEYGVADLRGRTDRDVAIALAKIADKRFQDAFLDEAKAAGKLEKDYTLPETARQNTPERLKEQLQPATASGTLVKFPFGSDLTDTEQALREALEWLAQRNTGWKARAKLIVSALTRAPEASRFDTALQRMGLANPSSFKERLEQKLVCLALERTGAPA</sequence>
<dbReference type="InterPro" id="IPR038460">
    <property type="entry name" value="AcetylCoA_hyd_C_sf"/>
</dbReference>
<name>A0ABV9N845_9PROT</name>
<evidence type="ECO:0000259" key="1">
    <source>
        <dbReference type="Pfam" id="PF13336"/>
    </source>
</evidence>
<feature type="domain" description="Acetyl-CoA hydrolase/transferase C-terminal" evidence="1">
    <location>
        <begin position="368"/>
        <end position="531"/>
    </location>
</feature>
<keyword evidence="2" id="KW-0378">Hydrolase</keyword>
<dbReference type="Proteomes" id="UP001596024">
    <property type="component" value="Unassembled WGS sequence"/>
</dbReference>
<dbReference type="RefSeq" id="WP_382436293.1">
    <property type="nucleotide sequence ID" value="NZ_JBHSGQ010000002.1"/>
</dbReference>
<dbReference type="Gene3D" id="3.30.750.70">
    <property type="entry name" value="4-hydroxybutyrate coenzyme like domains"/>
    <property type="match status" value="1"/>
</dbReference>
<dbReference type="EMBL" id="JBHSGQ010000002">
    <property type="protein sequence ID" value="MFC4724532.1"/>
    <property type="molecule type" value="Genomic_DNA"/>
</dbReference>
<evidence type="ECO:0000313" key="3">
    <source>
        <dbReference type="Proteomes" id="UP001596024"/>
    </source>
</evidence>
<gene>
    <name evidence="2" type="ORF">ACFPB0_04440</name>
</gene>
<accession>A0ABV9N845</accession>
<dbReference type="GO" id="GO:0016787">
    <property type="term" value="F:hydrolase activity"/>
    <property type="evidence" value="ECO:0007669"/>
    <property type="project" value="UniProtKB-KW"/>
</dbReference>
<dbReference type="InterPro" id="IPR037171">
    <property type="entry name" value="NagB/RpiA_transferase-like"/>
</dbReference>